<evidence type="ECO:0000256" key="9">
    <source>
        <dbReference type="SAM" id="Phobius"/>
    </source>
</evidence>
<dbReference type="SUPFAM" id="SSF55486">
    <property type="entry name" value="Metalloproteases ('zincins'), catalytic domain"/>
    <property type="match status" value="1"/>
</dbReference>
<evidence type="ECO:0000256" key="1">
    <source>
        <dbReference type="ARBA" id="ARBA00001947"/>
    </source>
</evidence>
<feature type="compositionally biased region" description="Gly residues" evidence="8">
    <location>
        <begin position="23"/>
        <end position="54"/>
    </location>
</feature>
<organism evidence="12 13">
    <name type="scientific">Ambispora gerdemannii</name>
    <dbReference type="NCBI Taxonomy" id="144530"/>
    <lineage>
        <taxon>Eukaryota</taxon>
        <taxon>Fungi</taxon>
        <taxon>Fungi incertae sedis</taxon>
        <taxon>Mucoromycota</taxon>
        <taxon>Glomeromycotina</taxon>
        <taxon>Glomeromycetes</taxon>
        <taxon>Archaeosporales</taxon>
        <taxon>Ambisporaceae</taxon>
        <taxon>Ambispora</taxon>
    </lineage>
</organism>
<comment type="cofactor">
    <cofactor evidence="1">
        <name>Zn(2+)</name>
        <dbReference type="ChEBI" id="CHEBI:29105"/>
    </cofactor>
</comment>
<evidence type="ECO:0000256" key="8">
    <source>
        <dbReference type="SAM" id="MobiDB-lite"/>
    </source>
</evidence>
<evidence type="ECO:0000256" key="5">
    <source>
        <dbReference type="ARBA" id="ARBA00022801"/>
    </source>
</evidence>
<dbReference type="PRINTS" id="PR00786">
    <property type="entry name" value="NEPRILYSIN"/>
</dbReference>
<evidence type="ECO:0000313" key="13">
    <source>
        <dbReference type="Proteomes" id="UP000789831"/>
    </source>
</evidence>
<evidence type="ECO:0000256" key="3">
    <source>
        <dbReference type="ARBA" id="ARBA00022670"/>
    </source>
</evidence>
<dbReference type="EMBL" id="CAJVPL010002617">
    <property type="protein sequence ID" value="CAG8615532.1"/>
    <property type="molecule type" value="Genomic_DNA"/>
</dbReference>
<keyword evidence="9" id="KW-0812">Transmembrane</keyword>
<keyword evidence="5" id="KW-0378">Hydrolase</keyword>
<evidence type="ECO:0000313" key="12">
    <source>
        <dbReference type="EMBL" id="CAG8615532.1"/>
    </source>
</evidence>
<dbReference type="InterPro" id="IPR018497">
    <property type="entry name" value="Peptidase_M13_C"/>
</dbReference>
<evidence type="ECO:0000259" key="11">
    <source>
        <dbReference type="Pfam" id="PF05649"/>
    </source>
</evidence>
<protein>
    <submittedName>
        <fullName evidence="12">9370_t:CDS:1</fullName>
    </submittedName>
</protein>
<dbReference type="GO" id="GO:0004222">
    <property type="term" value="F:metalloendopeptidase activity"/>
    <property type="evidence" value="ECO:0007669"/>
    <property type="project" value="InterPro"/>
</dbReference>
<keyword evidence="13" id="KW-1185">Reference proteome</keyword>
<accession>A0A9N9GP05</accession>
<dbReference type="PANTHER" id="PTHR11733:SF167">
    <property type="entry name" value="FI17812P1-RELATED"/>
    <property type="match status" value="1"/>
</dbReference>
<evidence type="ECO:0000256" key="4">
    <source>
        <dbReference type="ARBA" id="ARBA00022723"/>
    </source>
</evidence>
<dbReference type="InterPro" id="IPR024079">
    <property type="entry name" value="MetalloPept_cat_dom_sf"/>
</dbReference>
<dbReference type="InterPro" id="IPR042089">
    <property type="entry name" value="Peptidase_M13_dom_2"/>
</dbReference>
<keyword evidence="3" id="KW-0645">Protease</keyword>
<feature type="region of interest" description="Disordered" evidence="8">
    <location>
        <begin position="172"/>
        <end position="192"/>
    </location>
</feature>
<sequence>MQTPEERAPLLNPNDQPDNDYGGVLGNGGLGPTGGGVGSGHLGPGGRTGSGSGGPRPRRRPEPNYARKFSRLEIILALICVLFLILTSIFAGLYARGKSNKHQEPCLEPHCVLASAAIISDMNTKIDPCQDFFQYSCGGWLDKNVIADDKGRYSYFDSLLEDNQKILKSILESEHSPTNDDSTEPKLPNPSEMQDKINFYKLKSLYQSCMNLTQISKVGVKPLASILEEITRLFPVEPEESLIYLLERKLKKQPKMPKTPAYITNLTGTLAYLSQIGVTALFEFSIEADAKKPDINALYLSQSGLGLPSKEYYEEENILGVYRSVVAELLEKAIVINDHEENETKPVFESDILGSMFDAGMEEYRRDQWEHVADKIVDFEKKLAKFSLSAEEFSDPEAVYNPHTIPSLDQLCKIIYWPRLFEGLLPPAADFPTKIILTSNEYFEKLSQLIEETPPATLQIYFLWQTIYEYADHLDEEFQTALRRLSATIKGVDETVKPKRWETCLKVVDDVMGYMAGRFFVLKTFKGDSKDLSRRIIESIKKTFIERMPRLDWLDEVTREKAIHKVDQIAVKVGYPDSTPDTMDPKSLAEYYEELEISKTEYFENIVSGNKWKTDHDWSKVGKPVEKGNWFMTPPTVNAYYNPTANEIVFPAGILQPPFFFATNPEYVNYGAIGMVIGHELTHAFDNSGRQYDEKGRLTQWWSNETIEAFNNQTQCFVKQYTNYTIDDPKDVPVNLNGKLTLGENLADNGGLRAAYFTWLADYNADPDQKIHKNYLLPGLENLTREQLFYISFARVWCSKVRPETAVERVRTDPHSPPKWRVIGALKNSNHFSETFKCKKGSFMNPDDKCKLW</sequence>
<dbReference type="PROSITE" id="PS51885">
    <property type="entry name" value="NEPRILYSIN"/>
    <property type="match status" value="1"/>
</dbReference>
<dbReference type="Pfam" id="PF05649">
    <property type="entry name" value="Peptidase_M13_N"/>
    <property type="match status" value="1"/>
</dbReference>
<evidence type="ECO:0000256" key="7">
    <source>
        <dbReference type="ARBA" id="ARBA00023049"/>
    </source>
</evidence>
<proteinExistence type="inferred from homology"/>
<dbReference type="GO" id="GO:0046872">
    <property type="term" value="F:metal ion binding"/>
    <property type="evidence" value="ECO:0007669"/>
    <property type="project" value="UniProtKB-KW"/>
</dbReference>
<dbReference type="Gene3D" id="3.40.390.10">
    <property type="entry name" value="Collagenase (Catalytic Domain)"/>
    <property type="match status" value="1"/>
</dbReference>
<dbReference type="InterPro" id="IPR000718">
    <property type="entry name" value="Peptidase_M13"/>
</dbReference>
<keyword evidence="4" id="KW-0479">Metal-binding</keyword>
<keyword evidence="6" id="KW-0862">Zinc</keyword>
<dbReference type="OrthoDB" id="6475849at2759"/>
<dbReference type="PANTHER" id="PTHR11733">
    <property type="entry name" value="ZINC METALLOPROTEASE FAMILY M13 NEPRILYSIN-RELATED"/>
    <property type="match status" value="1"/>
</dbReference>
<feature type="region of interest" description="Disordered" evidence="8">
    <location>
        <begin position="1"/>
        <end position="63"/>
    </location>
</feature>
<keyword evidence="7" id="KW-0482">Metalloprotease</keyword>
<feature type="domain" description="Peptidase M13 N-terminal" evidence="11">
    <location>
        <begin position="128"/>
        <end position="576"/>
    </location>
</feature>
<dbReference type="InterPro" id="IPR008753">
    <property type="entry name" value="Peptidase_M13_N"/>
</dbReference>
<gene>
    <name evidence="12" type="ORF">AGERDE_LOCUS9810</name>
</gene>
<name>A0A9N9GP05_9GLOM</name>
<evidence type="ECO:0000256" key="6">
    <source>
        <dbReference type="ARBA" id="ARBA00022833"/>
    </source>
</evidence>
<dbReference type="CDD" id="cd08662">
    <property type="entry name" value="M13"/>
    <property type="match status" value="1"/>
</dbReference>
<evidence type="ECO:0000256" key="2">
    <source>
        <dbReference type="ARBA" id="ARBA00007357"/>
    </source>
</evidence>
<keyword evidence="9" id="KW-0472">Membrane</keyword>
<dbReference type="GO" id="GO:0016485">
    <property type="term" value="P:protein processing"/>
    <property type="evidence" value="ECO:0007669"/>
    <property type="project" value="TreeGrafter"/>
</dbReference>
<evidence type="ECO:0000259" key="10">
    <source>
        <dbReference type="Pfam" id="PF01431"/>
    </source>
</evidence>
<comment type="caution">
    <text evidence="12">The sequence shown here is derived from an EMBL/GenBank/DDBJ whole genome shotgun (WGS) entry which is preliminary data.</text>
</comment>
<dbReference type="Pfam" id="PF01431">
    <property type="entry name" value="Peptidase_M13"/>
    <property type="match status" value="1"/>
</dbReference>
<dbReference type="AlphaFoldDB" id="A0A9N9GP05"/>
<feature type="domain" description="Peptidase M13 C-terminal" evidence="10">
    <location>
        <begin position="638"/>
        <end position="852"/>
    </location>
</feature>
<dbReference type="Gene3D" id="1.10.1380.10">
    <property type="entry name" value="Neutral endopeptidase , domain2"/>
    <property type="match status" value="1"/>
</dbReference>
<dbReference type="Proteomes" id="UP000789831">
    <property type="component" value="Unassembled WGS sequence"/>
</dbReference>
<feature type="transmembrane region" description="Helical" evidence="9">
    <location>
        <begin position="74"/>
        <end position="95"/>
    </location>
</feature>
<dbReference type="GO" id="GO:0005886">
    <property type="term" value="C:plasma membrane"/>
    <property type="evidence" value="ECO:0007669"/>
    <property type="project" value="TreeGrafter"/>
</dbReference>
<keyword evidence="9" id="KW-1133">Transmembrane helix</keyword>
<comment type="similarity">
    <text evidence="2">Belongs to the peptidase M13 family.</text>
</comment>
<reference evidence="12" key="1">
    <citation type="submission" date="2021-06" db="EMBL/GenBank/DDBJ databases">
        <authorList>
            <person name="Kallberg Y."/>
            <person name="Tangrot J."/>
            <person name="Rosling A."/>
        </authorList>
    </citation>
    <scope>NUCLEOTIDE SEQUENCE</scope>
    <source>
        <strain evidence="12">MT106</strain>
    </source>
</reference>